<dbReference type="PANTHER" id="PTHR47027">
    <property type="entry name" value="REVERSE TRANSCRIPTASE DOMAIN-CONTAINING PROTEIN"/>
    <property type="match status" value="1"/>
</dbReference>
<proteinExistence type="predicted"/>
<dbReference type="EMBL" id="JAJSOF020000029">
    <property type="protein sequence ID" value="KAJ4432304.1"/>
    <property type="molecule type" value="Genomic_DNA"/>
</dbReference>
<evidence type="ECO:0000256" key="1">
    <source>
        <dbReference type="SAM" id="MobiDB-lite"/>
    </source>
</evidence>
<evidence type="ECO:0000313" key="3">
    <source>
        <dbReference type="Proteomes" id="UP001148838"/>
    </source>
</evidence>
<reference evidence="2 3" key="1">
    <citation type="journal article" date="2022" name="Allergy">
        <title>Genome assembly and annotation of Periplaneta americana reveal a comprehensive cockroach allergen profile.</title>
        <authorList>
            <person name="Wang L."/>
            <person name="Xiong Q."/>
            <person name="Saelim N."/>
            <person name="Wang L."/>
            <person name="Nong W."/>
            <person name="Wan A.T."/>
            <person name="Shi M."/>
            <person name="Liu X."/>
            <person name="Cao Q."/>
            <person name="Hui J.H.L."/>
            <person name="Sookrung N."/>
            <person name="Leung T.F."/>
            <person name="Tungtrongchitr A."/>
            <person name="Tsui S.K.W."/>
        </authorList>
    </citation>
    <scope>NUCLEOTIDE SEQUENCE [LARGE SCALE GENOMIC DNA]</scope>
    <source>
        <strain evidence="2">PWHHKU_190912</strain>
    </source>
</reference>
<evidence type="ECO:0000313" key="2">
    <source>
        <dbReference type="EMBL" id="KAJ4432304.1"/>
    </source>
</evidence>
<comment type="caution">
    <text evidence="2">The sequence shown here is derived from an EMBL/GenBank/DDBJ whole genome shotgun (WGS) entry which is preliminary data.</text>
</comment>
<feature type="region of interest" description="Disordered" evidence="1">
    <location>
        <begin position="371"/>
        <end position="393"/>
    </location>
</feature>
<gene>
    <name evidence="2" type="ORF">ANN_20923</name>
</gene>
<name>A0ABQ8SEL8_PERAM</name>
<sequence>MNKGDNAREMSPGSSTESYPAFARIGLRENTGKNLNQITSPDRDLNPGHLVLRPDALTATPQENTPWLTCGQQQKVELAEEKSVTRVQRRVLRTWIRRSEDEDPLPGQPETYVSSSLLSKNLKVRIYKTVILPVVLYGCETWTLTLREEQRFRVSENKVLRKIFGAKRDEVTAEWRKLHNAELHALYSSPDIIRNMKSRRLRWAGHVARMDESRSLFLSLQIFLIFHPNPHLPLISGLLDIFLSLLDLNFLSLLDINFLSLLDINFLLLLDINFLSLLDINFLLLLDIIFLTFGSHLALTSGSHLALTSGSHLALTSGSHLALTSGSHLPPTYESHLPLTSGSHLALTSGSHLVLTSRSHLALTSGSHLPLSSGSPHLPPTHESPHLPLTFGSSHLPLTSRSDLDRISACRM</sequence>
<dbReference type="PANTHER" id="PTHR47027:SF20">
    <property type="entry name" value="REVERSE TRANSCRIPTASE-LIKE PROTEIN WITH RNA-DIRECTED DNA POLYMERASE DOMAIN"/>
    <property type="match status" value="1"/>
</dbReference>
<accession>A0ABQ8SEL8</accession>
<feature type="region of interest" description="Disordered" evidence="1">
    <location>
        <begin position="1"/>
        <end position="20"/>
    </location>
</feature>
<organism evidence="2 3">
    <name type="scientific">Periplaneta americana</name>
    <name type="common">American cockroach</name>
    <name type="synonym">Blatta americana</name>
    <dbReference type="NCBI Taxonomy" id="6978"/>
    <lineage>
        <taxon>Eukaryota</taxon>
        <taxon>Metazoa</taxon>
        <taxon>Ecdysozoa</taxon>
        <taxon>Arthropoda</taxon>
        <taxon>Hexapoda</taxon>
        <taxon>Insecta</taxon>
        <taxon>Pterygota</taxon>
        <taxon>Neoptera</taxon>
        <taxon>Polyneoptera</taxon>
        <taxon>Dictyoptera</taxon>
        <taxon>Blattodea</taxon>
        <taxon>Blattoidea</taxon>
        <taxon>Blattidae</taxon>
        <taxon>Blattinae</taxon>
        <taxon>Periplaneta</taxon>
    </lineage>
</organism>
<dbReference type="Proteomes" id="UP001148838">
    <property type="component" value="Unassembled WGS sequence"/>
</dbReference>
<keyword evidence="3" id="KW-1185">Reference proteome</keyword>
<protein>
    <submittedName>
        <fullName evidence="2">Uncharacterized protein</fullName>
    </submittedName>
</protein>